<dbReference type="EnsemblMetazoa" id="ADIR007935-RA">
    <property type="protein sequence ID" value="ADIR007935-PA"/>
    <property type="gene ID" value="ADIR007935"/>
</dbReference>
<accession>A0A182NJV5</accession>
<dbReference type="AlphaFoldDB" id="A0A182NJV5"/>
<evidence type="ECO:0000313" key="2">
    <source>
        <dbReference type="EnsemblMetazoa" id="ADIR007935-PA"/>
    </source>
</evidence>
<reference evidence="2" key="2">
    <citation type="submission" date="2020-05" db="UniProtKB">
        <authorList>
            <consortium name="EnsemblMetazoa"/>
        </authorList>
    </citation>
    <scope>IDENTIFICATION</scope>
    <source>
        <strain evidence="2">WRAIR2</strain>
    </source>
</reference>
<dbReference type="VEuPathDB" id="VectorBase:ADIR007935"/>
<organism evidence="2 3">
    <name type="scientific">Anopheles dirus</name>
    <dbReference type="NCBI Taxonomy" id="7168"/>
    <lineage>
        <taxon>Eukaryota</taxon>
        <taxon>Metazoa</taxon>
        <taxon>Ecdysozoa</taxon>
        <taxon>Arthropoda</taxon>
        <taxon>Hexapoda</taxon>
        <taxon>Insecta</taxon>
        <taxon>Pterygota</taxon>
        <taxon>Neoptera</taxon>
        <taxon>Endopterygota</taxon>
        <taxon>Diptera</taxon>
        <taxon>Nematocera</taxon>
        <taxon>Culicoidea</taxon>
        <taxon>Culicidae</taxon>
        <taxon>Anophelinae</taxon>
        <taxon>Anopheles</taxon>
    </lineage>
</organism>
<feature type="chain" id="PRO_5008130021" evidence="1">
    <location>
        <begin position="19"/>
        <end position="86"/>
    </location>
</feature>
<name>A0A182NJV5_9DIPT</name>
<keyword evidence="1" id="KW-0732">Signal</keyword>
<keyword evidence="3" id="KW-1185">Reference proteome</keyword>
<protein>
    <submittedName>
        <fullName evidence="2">Uncharacterized protein</fullName>
    </submittedName>
</protein>
<evidence type="ECO:0000256" key="1">
    <source>
        <dbReference type="SAM" id="SignalP"/>
    </source>
</evidence>
<proteinExistence type="predicted"/>
<feature type="signal peptide" evidence="1">
    <location>
        <begin position="1"/>
        <end position="18"/>
    </location>
</feature>
<dbReference type="Proteomes" id="UP000075884">
    <property type="component" value="Unassembled WGS sequence"/>
</dbReference>
<reference evidence="3" key="1">
    <citation type="submission" date="2013-03" db="EMBL/GenBank/DDBJ databases">
        <title>The Genome Sequence of Anopheles dirus WRAIR2.</title>
        <authorList>
            <consortium name="The Broad Institute Genomics Platform"/>
            <person name="Neafsey D.E."/>
            <person name="Walton C."/>
            <person name="Walker B."/>
            <person name="Young S.K."/>
            <person name="Zeng Q."/>
            <person name="Gargeya S."/>
            <person name="Fitzgerald M."/>
            <person name="Haas B."/>
            <person name="Abouelleil A."/>
            <person name="Allen A.W."/>
            <person name="Alvarado L."/>
            <person name="Arachchi H.M."/>
            <person name="Berlin A.M."/>
            <person name="Chapman S.B."/>
            <person name="Gainer-Dewar J."/>
            <person name="Goldberg J."/>
            <person name="Griggs A."/>
            <person name="Gujja S."/>
            <person name="Hansen M."/>
            <person name="Howarth C."/>
            <person name="Imamovic A."/>
            <person name="Ireland A."/>
            <person name="Larimer J."/>
            <person name="McCowan C."/>
            <person name="Murphy C."/>
            <person name="Pearson M."/>
            <person name="Poon T.W."/>
            <person name="Priest M."/>
            <person name="Roberts A."/>
            <person name="Saif S."/>
            <person name="Shea T."/>
            <person name="Sisk P."/>
            <person name="Sykes S."/>
            <person name="Wortman J."/>
            <person name="Nusbaum C."/>
            <person name="Birren B."/>
        </authorList>
    </citation>
    <scope>NUCLEOTIDE SEQUENCE [LARGE SCALE GENOMIC DNA]</scope>
    <source>
        <strain evidence="3">WRAIR2</strain>
    </source>
</reference>
<sequence length="86" mass="8822">MFSKIIFFFGLVVAAVYGKPVFPLAYSAPLVAAAPSVAVGSPYATPFAAAAYTAAPVAAAYTASPYAYSAYPYGAYPYSAYGSLVL</sequence>
<evidence type="ECO:0000313" key="3">
    <source>
        <dbReference type="Proteomes" id="UP000075884"/>
    </source>
</evidence>